<dbReference type="Proteomes" id="UP001420932">
    <property type="component" value="Unassembled WGS sequence"/>
</dbReference>
<evidence type="ECO:0000313" key="3">
    <source>
        <dbReference type="Proteomes" id="UP001420932"/>
    </source>
</evidence>
<feature type="compositionally biased region" description="Basic residues" evidence="1">
    <location>
        <begin position="1"/>
        <end position="13"/>
    </location>
</feature>
<reference evidence="2 3" key="1">
    <citation type="submission" date="2024-01" db="EMBL/GenBank/DDBJ databases">
        <title>Genome assemblies of Stephania.</title>
        <authorList>
            <person name="Yang L."/>
        </authorList>
    </citation>
    <scope>NUCLEOTIDE SEQUENCE [LARGE SCALE GENOMIC DNA]</scope>
    <source>
        <strain evidence="2">YNDBR</strain>
        <tissue evidence="2">Leaf</tissue>
    </source>
</reference>
<evidence type="ECO:0000313" key="2">
    <source>
        <dbReference type="EMBL" id="KAK9162332.1"/>
    </source>
</evidence>
<name>A0AAP0L2H2_9MAGN</name>
<proteinExistence type="predicted"/>
<feature type="region of interest" description="Disordered" evidence="1">
    <location>
        <begin position="1"/>
        <end position="21"/>
    </location>
</feature>
<dbReference type="AlphaFoldDB" id="A0AAP0L2H2"/>
<gene>
    <name evidence="2" type="ORF">Syun_003234</name>
</gene>
<evidence type="ECO:0000256" key="1">
    <source>
        <dbReference type="SAM" id="MobiDB-lite"/>
    </source>
</evidence>
<organism evidence="2 3">
    <name type="scientific">Stephania yunnanensis</name>
    <dbReference type="NCBI Taxonomy" id="152371"/>
    <lineage>
        <taxon>Eukaryota</taxon>
        <taxon>Viridiplantae</taxon>
        <taxon>Streptophyta</taxon>
        <taxon>Embryophyta</taxon>
        <taxon>Tracheophyta</taxon>
        <taxon>Spermatophyta</taxon>
        <taxon>Magnoliopsida</taxon>
        <taxon>Ranunculales</taxon>
        <taxon>Menispermaceae</taxon>
        <taxon>Menispermoideae</taxon>
        <taxon>Cissampelideae</taxon>
        <taxon>Stephania</taxon>
    </lineage>
</organism>
<sequence>MCSYSKKKKKKNHRWDSRKAVKKKKPYNVEYKKSSSHPLTSLFSQPLYFPINLDRKSSSHPPTLLCAPITNQPCVPTPKKKKKKTSEVLSK</sequence>
<accession>A0AAP0L2H2</accession>
<comment type="caution">
    <text evidence="2">The sequence shown here is derived from an EMBL/GenBank/DDBJ whole genome shotgun (WGS) entry which is preliminary data.</text>
</comment>
<keyword evidence="3" id="KW-1185">Reference proteome</keyword>
<protein>
    <submittedName>
        <fullName evidence="2">Uncharacterized protein</fullName>
    </submittedName>
</protein>
<dbReference type="EMBL" id="JBBNAF010000002">
    <property type="protein sequence ID" value="KAK9162332.1"/>
    <property type="molecule type" value="Genomic_DNA"/>
</dbReference>